<reference evidence="1" key="1">
    <citation type="journal article" date="2020" name="Stud. Mycol.">
        <title>101 Dothideomycetes genomes: a test case for predicting lifestyles and emergence of pathogens.</title>
        <authorList>
            <person name="Haridas S."/>
            <person name="Albert R."/>
            <person name="Binder M."/>
            <person name="Bloem J."/>
            <person name="Labutti K."/>
            <person name="Salamov A."/>
            <person name="Andreopoulos B."/>
            <person name="Baker S."/>
            <person name="Barry K."/>
            <person name="Bills G."/>
            <person name="Bluhm B."/>
            <person name="Cannon C."/>
            <person name="Castanera R."/>
            <person name="Culley D."/>
            <person name="Daum C."/>
            <person name="Ezra D."/>
            <person name="Gonzalez J."/>
            <person name="Henrissat B."/>
            <person name="Kuo A."/>
            <person name="Liang C."/>
            <person name="Lipzen A."/>
            <person name="Lutzoni F."/>
            <person name="Magnuson J."/>
            <person name="Mondo S."/>
            <person name="Nolan M."/>
            <person name="Ohm R."/>
            <person name="Pangilinan J."/>
            <person name="Park H.-J."/>
            <person name="Ramirez L."/>
            <person name="Alfaro M."/>
            <person name="Sun H."/>
            <person name="Tritt A."/>
            <person name="Yoshinaga Y."/>
            <person name="Zwiers L.-H."/>
            <person name="Turgeon B."/>
            <person name="Goodwin S."/>
            <person name="Spatafora J."/>
            <person name="Crous P."/>
            <person name="Grigoriev I."/>
        </authorList>
    </citation>
    <scope>NUCLEOTIDE SEQUENCE</scope>
    <source>
        <strain evidence="1">CBS 122367</strain>
    </source>
</reference>
<dbReference type="OrthoDB" id="9970474at2759"/>
<evidence type="ECO:0000313" key="1">
    <source>
        <dbReference type="EMBL" id="KAF2677552.1"/>
    </source>
</evidence>
<dbReference type="EMBL" id="MU005621">
    <property type="protein sequence ID" value="KAF2677552.1"/>
    <property type="molecule type" value="Genomic_DNA"/>
</dbReference>
<evidence type="ECO:0000313" key="2">
    <source>
        <dbReference type="Proteomes" id="UP000799291"/>
    </source>
</evidence>
<dbReference type="InterPro" id="IPR023375">
    <property type="entry name" value="ADC_dom_sf"/>
</dbReference>
<keyword evidence="2" id="KW-1185">Reference proteome</keyword>
<gene>
    <name evidence="1" type="ORF">K458DRAFT_158905</name>
</gene>
<name>A0A6G1IH65_9PLEO</name>
<dbReference type="Proteomes" id="UP000799291">
    <property type="component" value="Unassembled WGS sequence"/>
</dbReference>
<protein>
    <submittedName>
        <fullName evidence="1">Uncharacterized protein</fullName>
    </submittedName>
</protein>
<organism evidence="1 2">
    <name type="scientific">Lentithecium fluviatile CBS 122367</name>
    <dbReference type="NCBI Taxonomy" id="1168545"/>
    <lineage>
        <taxon>Eukaryota</taxon>
        <taxon>Fungi</taxon>
        <taxon>Dikarya</taxon>
        <taxon>Ascomycota</taxon>
        <taxon>Pezizomycotina</taxon>
        <taxon>Dothideomycetes</taxon>
        <taxon>Pleosporomycetidae</taxon>
        <taxon>Pleosporales</taxon>
        <taxon>Massarineae</taxon>
        <taxon>Lentitheciaceae</taxon>
        <taxon>Lentithecium</taxon>
    </lineage>
</organism>
<dbReference type="AlphaFoldDB" id="A0A6G1IH65"/>
<sequence>MASTAGKHPVQYAPAPWTLKCESYWLLLNLKTLPKGVYDPLEESCLEHGEFKGGLGCIIIVRYKDTPVGTYDELAIIPGNFTVPPSPNQPPKIPKKAMRVCRIYVSQRTTVYNGRLNWNIAKHLARFEFSHPPTPEGSCPPAALTFRVFPAGTEDGDGVPPFFACTLKPFTWLPAIPVNTSWMPLDMTQVLPPIAAAPGHEQAVADEIEGTKIDPYDVSPKREAALLVGTDHWTAFPISAKVPRARGCWVKVHELGKDPNEDIRAVEEASGYWPQGIQPWSIGAWMEDSIMEIPQPLLWKL</sequence>
<dbReference type="PANTHER" id="PTHR40518">
    <property type="entry name" value="ACETOACETATE DECARBOXYLASE"/>
    <property type="match status" value="1"/>
</dbReference>
<dbReference type="PANTHER" id="PTHR40518:SF1">
    <property type="entry name" value="ACETOACETATE DECARBOXYLASE"/>
    <property type="match status" value="1"/>
</dbReference>
<accession>A0A6G1IH65</accession>
<proteinExistence type="predicted"/>
<dbReference type="SUPFAM" id="SSF160104">
    <property type="entry name" value="Acetoacetate decarboxylase-like"/>
    <property type="match status" value="1"/>
</dbReference>